<proteinExistence type="predicted"/>
<dbReference type="NCBIfam" id="TIGR01913">
    <property type="entry name" value="bet_lambda"/>
    <property type="match status" value="1"/>
</dbReference>
<evidence type="ECO:0000313" key="1">
    <source>
        <dbReference type="EMBL" id="GLI94674.1"/>
    </source>
</evidence>
<dbReference type="AlphaFoldDB" id="A0A9W6LTR7"/>
<organism evidence="1 2">
    <name type="scientific">Methylocystis echinoides</name>
    <dbReference type="NCBI Taxonomy" id="29468"/>
    <lineage>
        <taxon>Bacteria</taxon>
        <taxon>Pseudomonadati</taxon>
        <taxon>Pseudomonadota</taxon>
        <taxon>Alphaproteobacteria</taxon>
        <taxon>Hyphomicrobiales</taxon>
        <taxon>Methylocystaceae</taxon>
        <taxon>Methylocystis</taxon>
    </lineage>
</organism>
<name>A0A9W6LTR7_9HYPH</name>
<dbReference type="InterPro" id="IPR018330">
    <property type="entry name" value="RecT_fam"/>
</dbReference>
<dbReference type="GO" id="GO:0003677">
    <property type="term" value="F:DNA binding"/>
    <property type="evidence" value="ECO:0007669"/>
    <property type="project" value="InterPro"/>
</dbReference>
<accession>A0A9W6LTR7</accession>
<comment type="caution">
    <text evidence="1">The sequence shown here is derived from an EMBL/GenBank/DDBJ whole genome shotgun (WGS) entry which is preliminary data.</text>
</comment>
<protein>
    <submittedName>
        <fullName evidence="1">Phage recombination protein Bet</fullName>
    </submittedName>
</protein>
<dbReference type="Proteomes" id="UP001144323">
    <property type="component" value="Unassembled WGS sequence"/>
</dbReference>
<dbReference type="GO" id="GO:0006310">
    <property type="term" value="P:DNA recombination"/>
    <property type="evidence" value="ECO:0007669"/>
    <property type="project" value="InterPro"/>
</dbReference>
<sequence length="311" mass="35587">MRPIQPRNELVPITSLPTLYNPRDLALIRRTVAADTTDDEFALFIHWARSLRLDPLRRQTHAFVFSKSDPKRRRLSLVTSIEGYRAIAARTGNYRPDEQEPTFITDETLKSELNPAGLISCSIRVWQHSHGQWFQITGTARWDEFAPIRTVRVDNQPTDRKVLDKSGKWADMPFLMLAKCAEAQALRKGWPEDLANTFVGEEVDQAAPNLHPAEAAAEGATRERLERIGGREGIIVDWLDETPLEPVPIGRLADRIIAYIRDRRRDNRTIIAWRERNRHALREFWARAPADALGVKQAIEQALTHEPSDPK</sequence>
<gene>
    <name evidence="1" type="ORF">LMG27198_36660</name>
</gene>
<evidence type="ECO:0000313" key="2">
    <source>
        <dbReference type="Proteomes" id="UP001144323"/>
    </source>
</evidence>
<dbReference type="RefSeq" id="WP_281804812.1">
    <property type="nucleotide sequence ID" value="NZ_BSEC01000001.1"/>
</dbReference>
<reference evidence="1" key="1">
    <citation type="journal article" date="2023" name="Int. J. Syst. Evol. Microbiol.">
        <title>Methylocystis iwaonis sp. nov., a type II methane-oxidizing bacterium from surface soil of a rice paddy field in Japan, and emended description of the genus Methylocystis (ex Whittenbury et al. 1970) Bowman et al. 1993.</title>
        <authorList>
            <person name="Kaise H."/>
            <person name="Sawadogo J.B."/>
            <person name="Alam M.S."/>
            <person name="Ueno C."/>
            <person name="Dianou D."/>
            <person name="Shinjo R."/>
            <person name="Asakawa S."/>
        </authorList>
    </citation>
    <scope>NUCLEOTIDE SEQUENCE</scope>
    <source>
        <strain evidence="1">LMG27198</strain>
    </source>
</reference>
<dbReference type="InterPro" id="IPR010183">
    <property type="entry name" value="Phage_lambda_Bet"/>
</dbReference>
<dbReference type="EMBL" id="BSEC01000001">
    <property type="protein sequence ID" value="GLI94674.1"/>
    <property type="molecule type" value="Genomic_DNA"/>
</dbReference>
<keyword evidence="2" id="KW-1185">Reference proteome</keyword>
<dbReference type="Pfam" id="PF03837">
    <property type="entry name" value="RecT"/>
    <property type="match status" value="1"/>
</dbReference>